<dbReference type="AlphaFoldDB" id="A0AAW1YPT1"/>
<dbReference type="GO" id="GO:0052927">
    <property type="term" value="F:CC tRNA cytidylyltransferase activity"/>
    <property type="evidence" value="ECO:0007669"/>
    <property type="project" value="TreeGrafter"/>
</dbReference>
<dbReference type="GO" id="GO:0001680">
    <property type="term" value="P:tRNA 3'-terminal CCA addition"/>
    <property type="evidence" value="ECO:0007669"/>
    <property type="project" value="TreeGrafter"/>
</dbReference>
<sequence length="214" mass="24311">MYKDRKQKDVPVVNYIFGDSLKQRVRDAETVINIHNAMEKILSLLPYLVPNEDVKLAEVDLGREYIDVPLTSKESKLRVLTGDMTFTNLNWAVHFMLKCGGPVVSKWQQKVLAWQLAHPSGTAEDYLKCMKETVSSKPRLGQWQCVIFRELNGSEGEYITPTKEDLSNCPELSSPMVNYVQTGKNRPGFVSVSDSRMYAPIVLVMDDCLDEPHL</sequence>
<keyword evidence="3" id="KW-1185">Reference proteome</keyword>
<name>A0AAW1YPT1_RUBAR</name>
<gene>
    <name evidence="2" type="ORF">M0R45_006208</name>
</gene>
<organism evidence="2 3">
    <name type="scientific">Rubus argutus</name>
    <name type="common">Southern blackberry</name>
    <dbReference type="NCBI Taxonomy" id="59490"/>
    <lineage>
        <taxon>Eukaryota</taxon>
        <taxon>Viridiplantae</taxon>
        <taxon>Streptophyta</taxon>
        <taxon>Embryophyta</taxon>
        <taxon>Tracheophyta</taxon>
        <taxon>Spermatophyta</taxon>
        <taxon>Magnoliopsida</taxon>
        <taxon>eudicotyledons</taxon>
        <taxon>Gunneridae</taxon>
        <taxon>Pentapetalae</taxon>
        <taxon>rosids</taxon>
        <taxon>fabids</taxon>
        <taxon>Rosales</taxon>
        <taxon>Rosaceae</taxon>
        <taxon>Rosoideae</taxon>
        <taxon>Rosoideae incertae sedis</taxon>
        <taxon>Rubus</taxon>
    </lineage>
</organism>
<reference evidence="2 3" key="1">
    <citation type="journal article" date="2023" name="G3 (Bethesda)">
        <title>A chromosome-length genome assembly and annotation of blackberry (Rubus argutus, cv. 'Hillquist').</title>
        <authorList>
            <person name="Bruna T."/>
            <person name="Aryal R."/>
            <person name="Dudchenko O."/>
            <person name="Sargent D.J."/>
            <person name="Mead D."/>
            <person name="Buti M."/>
            <person name="Cavallini A."/>
            <person name="Hytonen T."/>
            <person name="Andres J."/>
            <person name="Pham M."/>
            <person name="Weisz D."/>
            <person name="Mascagni F."/>
            <person name="Usai G."/>
            <person name="Natali L."/>
            <person name="Bassil N."/>
            <person name="Fernandez G.E."/>
            <person name="Lomsadze A."/>
            <person name="Armour M."/>
            <person name="Olukolu B."/>
            <person name="Poorten T."/>
            <person name="Britton C."/>
            <person name="Davik J."/>
            <person name="Ashrafi H."/>
            <person name="Aiden E.L."/>
            <person name="Borodovsky M."/>
            <person name="Worthington M."/>
        </authorList>
    </citation>
    <scope>NUCLEOTIDE SEQUENCE [LARGE SCALE GENOMIC DNA]</scope>
    <source>
        <strain evidence="2">PI 553951</strain>
    </source>
</reference>
<protein>
    <submittedName>
        <fullName evidence="2">Uncharacterized protein</fullName>
    </submittedName>
</protein>
<dbReference type="GO" id="GO:0003723">
    <property type="term" value="F:RNA binding"/>
    <property type="evidence" value="ECO:0007669"/>
    <property type="project" value="UniProtKB-KW"/>
</dbReference>
<proteinExistence type="predicted"/>
<evidence type="ECO:0000256" key="1">
    <source>
        <dbReference type="ARBA" id="ARBA00022884"/>
    </source>
</evidence>
<dbReference type="PANTHER" id="PTHR13734:SF5">
    <property type="entry name" value="CCA TRNA NUCLEOTIDYLTRANSFERASE, MITOCHONDRIAL"/>
    <property type="match status" value="1"/>
</dbReference>
<evidence type="ECO:0000313" key="3">
    <source>
        <dbReference type="Proteomes" id="UP001457282"/>
    </source>
</evidence>
<evidence type="ECO:0000313" key="2">
    <source>
        <dbReference type="EMBL" id="KAK9950736.1"/>
    </source>
</evidence>
<comment type="caution">
    <text evidence="2">The sequence shown here is derived from an EMBL/GenBank/DDBJ whole genome shotgun (WGS) entry which is preliminary data.</text>
</comment>
<dbReference type="Proteomes" id="UP001457282">
    <property type="component" value="Unassembled WGS sequence"/>
</dbReference>
<keyword evidence="1" id="KW-0694">RNA-binding</keyword>
<dbReference type="PANTHER" id="PTHR13734">
    <property type="entry name" value="TRNA-NUCLEOTIDYLTRANSFERASE"/>
    <property type="match status" value="1"/>
</dbReference>
<dbReference type="EMBL" id="JBEDUW010000001">
    <property type="protein sequence ID" value="KAK9950736.1"/>
    <property type="molecule type" value="Genomic_DNA"/>
</dbReference>
<dbReference type="GO" id="GO:0052929">
    <property type="term" value="F:ATP:3'-cytidine-cytidine-tRNA adenylyltransferase activity"/>
    <property type="evidence" value="ECO:0007669"/>
    <property type="project" value="TreeGrafter"/>
</dbReference>
<accession>A0AAW1YPT1</accession>